<dbReference type="Proteomes" id="UP001279410">
    <property type="component" value="Unassembled WGS sequence"/>
</dbReference>
<accession>A0AAD3MFD1</accession>
<sequence length="98" mass="10578">MAEERIAQKKIKDKLPLAVVGSNTIIEVNGQRGSEGDNTLGVAEDQCGSPAGESSGSDGGGKEYFCSSALHEQMKKNLEAQHKELGGEETWCLRRRDN</sequence>
<name>A0AAD3MFD1_LATJO</name>
<keyword evidence="3" id="KW-1185">Reference proteome</keyword>
<feature type="region of interest" description="Disordered" evidence="1">
    <location>
        <begin position="29"/>
        <end position="64"/>
    </location>
</feature>
<dbReference type="AlphaFoldDB" id="A0AAD3MFD1"/>
<proteinExistence type="predicted"/>
<evidence type="ECO:0000256" key="1">
    <source>
        <dbReference type="SAM" id="MobiDB-lite"/>
    </source>
</evidence>
<evidence type="ECO:0000313" key="3">
    <source>
        <dbReference type="Proteomes" id="UP001279410"/>
    </source>
</evidence>
<organism evidence="2 3">
    <name type="scientific">Lates japonicus</name>
    <name type="common">Japanese lates</name>
    <dbReference type="NCBI Taxonomy" id="270547"/>
    <lineage>
        <taxon>Eukaryota</taxon>
        <taxon>Metazoa</taxon>
        <taxon>Chordata</taxon>
        <taxon>Craniata</taxon>
        <taxon>Vertebrata</taxon>
        <taxon>Euteleostomi</taxon>
        <taxon>Actinopterygii</taxon>
        <taxon>Neopterygii</taxon>
        <taxon>Teleostei</taxon>
        <taxon>Neoteleostei</taxon>
        <taxon>Acanthomorphata</taxon>
        <taxon>Carangaria</taxon>
        <taxon>Carangaria incertae sedis</taxon>
        <taxon>Centropomidae</taxon>
        <taxon>Lates</taxon>
    </lineage>
</organism>
<dbReference type="EMBL" id="BRZM01000016">
    <property type="protein sequence ID" value="GLD53170.1"/>
    <property type="molecule type" value="Genomic_DNA"/>
</dbReference>
<comment type="caution">
    <text evidence="2">The sequence shown here is derived from an EMBL/GenBank/DDBJ whole genome shotgun (WGS) entry which is preliminary data.</text>
</comment>
<evidence type="ECO:0000313" key="2">
    <source>
        <dbReference type="EMBL" id="GLD53170.1"/>
    </source>
</evidence>
<protein>
    <submittedName>
        <fullName evidence="2">Septin-7-like isoform X1</fullName>
    </submittedName>
</protein>
<reference evidence="2" key="1">
    <citation type="submission" date="2022-08" db="EMBL/GenBank/DDBJ databases">
        <title>Genome sequencing of akame (Lates japonicus).</title>
        <authorList>
            <person name="Hashiguchi Y."/>
            <person name="Takahashi H."/>
        </authorList>
    </citation>
    <scope>NUCLEOTIDE SEQUENCE</scope>
    <source>
        <strain evidence="2">Kochi</strain>
    </source>
</reference>
<gene>
    <name evidence="2" type="ORF">AKAME5_000595700</name>
</gene>